<evidence type="ECO:0000256" key="1">
    <source>
        <dbReference type="SAM" id="MobiDB-lite"/>
    </source>
</evidence>
<reference evidence="2" key="1">
    <citation type="journal article" date="2021" name="Nat. Commun.">
        <title>Genetic determinants of endophytism in the Arabidopsis root mycobiome.</title>
        <authorList>
            <person name="Mesny F."/>
            <person name="Miyauchi S."/>
            <person name="Thiergart T."/>
            <person name="Pickel B."/>
            <person name="Atanasova L."/>
            <person name="Karlsson M."/>
            <person name="Huettel B."/>
            <person name="Barry K.W."/>
            <person name="Haridas S."/>
            <person name="Chen C."/>
            <person name="Bauer D."/>
            <person name="Andreopoulos W."/>
            <person name="Pangilinan J."/>
            <person name="LaButti K."/>
            <person name="Riley R."/>
            <person name="Lipzen A."/>
            <person name="Clum A."/>
            <person name="Drula E."/>
            <person name="Henrissat B."/>
            <person name="Kohler A."/>
            <person name="Grigoriev I.V."/>
            <person name="Martin F.M."/>
            <person name="Hacquard S."/>
        </authorList>
    </citation>
    <scope>NUCLEOTIDE SEQUENCE</scope>
    <source>
        <strain evidence="2">MPI-CAGE-CH-0230</strain>
    </source>
</reference>
<dbReference type="OrthoDB" id="3182339at2759"/>
<evidence type="ECO:0000313" key="3">
    <source>
        <dbReference type="Proteomes" id="UP000756346"/>
    </source>
</evidence>
<name>A0A9P8XQT8_9PEZI</name>
<accession>A0A9P8XQT8</accession>
<dbReference type="GeneID" id="70191213"/>
<organism evidence="2 3">
    <name type="scientific">Microdochium trichocladiopsis</name>
    <dbReference type="NCBI Taxonomy" id="1682393"/>
    <lineage>
        <taxon>Eukaryota</taxon>
        <taxon>Fungi</taxon>
        <taxon>Dikarya</taxon>
        <taxon>Ascomycota</taxon>
        <taxon>Pezizomycotina</taxon>
        <taxon>Sordariomycetes</taxon>
        <taxon>Xylariomycetidae</taxon>
        <taxon>Xylariales</taxon>
        <taxon>Microdochiaceae</taxon>
        <taxon>Microdochium</taxon>
    </lineage>
</organism>
<feature type="region of interest" description="Disordered" evidence="1">
    <location>
        <begin position="544"/>
        <end position="565"/>
    </location>
</feature>
<dbReference type="AlphaFoldDB" id="A0A9P8XQT8"/>
<protein>
    <submittedName>
        <fullName evidence="2">Uncharacterized protein</fullName>
    </submittedName>
</protein>
<keyword evidence="3" id="KW-1185">Reference proteome</keyword>
<dbReference type="EMBL" id="JAGTJQ010000015">
    <property type="protein sequence ID" value="KAH7012263.1"/>
    <property type="molecule type" value="Genomic_DNA"/>
</dbReference>
<dbReference type="RefSeq" id="XP_046004639.1">
    <property type="nucleotide sequence ID" value="XM_046161667.1"/>
</dbReference>
<comment type="caution">
    <text evidence="2">The sequence shown here is derived from an EMBL/GenBank/DDBJ whole genome shotgun (WGS) entry which is preliminary data.</text>
</comment>
<proteinExistence type="predicted"/>
<evidence type="ECO:0000313" key="2">
    <source>
        <dbReference type="EMBL" id="KAH7012263.1"/>
    </source>
</evidence>
<gene>
    <name evidence="2" type="ORF">B0I36DRAFT_400345</name>
</gene>
<dbReference type="Proteomes" id="UP000756346">
    <property type="component" value="Unassembled WGS sequence"/>
</dbReference>
<sequence length="666" mass="75466">MTSKVSQRLLLEDWWKVICKNDAHNPDYASLTTLDFYKDTFASLPDLDEYLKTVNRLALQEPVARFSPKCSLHLPDPREPPRVLRAGSSLPGRLAATKFFGYAHLRKVYNLLCEYHAAAHGTYQNNPEATSLMVLACLELWIACNKSALKICPLLSKYHDASVQPSLIRALLQSLILLHKSQLERLKRIESYLDLCSGDLNAARPSVFDSFGKTNAFYVGYYESSLEQQQLYAYIERQANGTRQQKMIELANLQRQHASLKAQADVMVCTYRDVIDTYGHRTRKHTSRKCKKCRKVREYQALEIGVHEWPLPKRITEAQNVVFELRPPKWFPAWRDATAFLLFDVLSLSSSFISKVQKIHELFDYKALMPYRSASRSQKITVVSQAKSFLKSHYRTIKIGSITSDSQVLVDHALHYEYFDPSARVLAGPALLTDKIPRRSTPPQLTSTSYPLFVFHAQCITQAGPPDADNVLRESHAILADPAFSQELMDGVITATSRAAESWQSAEALRAFILIVTRTLQLTTDLITIRQCLEYLVSARKSSKRTAERRRSQSGHRSLGDVRNEPQAHIQTCTLDITVVMLTGLHAGIDDELSLPVVELEQSREAAPADGSEKVEEPDAVLGELAEVFVDHLKRALEDVLHDVGKLVLHQFLRRVRHAKWRESGK</sequence>